<dbReference type="Pfam" id="PF17648">
    <property type="entry name" value="Luciferase"/>
    <property type="match status" value="1"/>
</dbReference>
<proteinExistence type="predicted"/>
<dbReference type="OMA" id="EICHAHP"/>
<dbReference type="EMBL" id="NQIK02000001">
    <property type="protein sequence ID" value="KAF7576853.1"/>
    <property type="molecule type" value="Genomic_DNA"/>
</dbReference>
<evidence type="ECO:0000313" key="2">
    <source>
        <dbReference type="EMBL" id="KAF7576853.1"/>
    </source>
</evidence>
<gene>
    <name evidence="3" type="ORF">Ptr86124_001004</name>
    <name evidence="2" type="ORF">PtrM4_010930</name>
</gene>
<accession>A0A2W1HNK9</accession>
<organism evidence="3 5">
    <name type="scientific">Pyrenophora tritici-repentis</name>
    <dbReference type="NCBI Taxonomy" id="45151"/>
    <lineage>
        <taxon>Eukaryota</taxon>
        <taxon>Fungi</taxon>
        <taxon>Dikarya</taxon>
        <taxon>Ascomycota</taxon>
        <taxon>Pezizomycotina</taxon>
        <taxon>Dothideomycetes</taxon>
        <taxon>Pleosporomycetidae</taxon>
        <taxon>Pleosporales</taxon>
        <taxon>Pleosporineae</taxon>
        <taxon>Pleosporaceae</taxon>
        <taxon>Pyrenophora</taxon>
    </lineage>
</organism>
<comment type="caution">
    <text evidence="3">The sequence shown here is derived from an EMBL/GenBank/DDBJ whole genome shotgun (WGS) entry which is preliminary data.</text>
</comment>
<protein>
    <recommendedName>
        <fullName evidence="1">Luciferase domain-containing protein</fullName>
    </recommendedName>
</protein>
<dbReference type="OrthoDB" id="9987011at2759"/>
<dbReference type="EMBL" id="NRDI02000001">
    <property type="protein sequence ID" value="KAI1520636.1"/>
    <property type="molecule type" value="Genomic_DNA"/>
</dbReference>
<dbReference type="InterPro" id="IPR040841">
    <property type="entry name" value="Luciferase_dom"/>
</dbReference>
<evidence type="ECO:0000313" key="3">
    <source>
        <dbReference type="EMBL" id="KAI1520636.1"/>
    </source>
</evidence>
<reference evidence="2 4" key="1">
    <citation type="journal article" date="2018" name="BMC Genomics">
        <title>Comparative genomics of the wheat fungal pathogen Pyrenophora tritici-repentis reveals chromosomal variations and genome plasticity.</title>
        <authorList>
            <person name="Moolhuijzen P."/>
            <person name="See P.T."/>
            <person name="Hane J.K."/>
            <person name="Shi G."/>
            <person name="Liu Z."/>
            <person name="Oliver R.P."/>
            <person name="Moffat C.S."/>
        </authorList>
    </citation>
    <scope>NUCLEOTIDE SEQUENCE [LARGE SCALE GENOMIC DNA]</scope>
    <source>
        <strain evidence="2">M4</strain>
    </source>
</reference>
<reference evidence="3" key="3">
    <citation type="journal article" date="2022" name="bioRxiv">
        <title>A global pangenome for the wheat fungal pathogen Pyrenophora tritici-repentis and prediction of effector protein structural homology.</title>
        <authorList>
            <person name="Moolhuijzen P."/>
            <person name="See P.T."/>
            <person name="Shi G."/>
            <person name="Powell H.R."/>
            <person name="Cockram J."/>
            <person name="Jorgensen L.N."/>
            <person name="Benslimane H."/>
            <person name="Strelkov S.E."/>
            <person name="Turner J."/>
            <person name="Liu Z."/>
            <person name="Moffat C.S."/>
        </authorList>
    </citation>
    <scope>NUCLEOTIDE SEQUENCE</scope>
    <source>
        <strain evidence="3">86-124</strain>
    </source>
</reference>
<sequence length="304" mass="33598">MTADAQNLTADLNIPFQKVLSSQGWIPETHLHILTTVLALALPVIAALYVHKDYHAFLSLGPGGTPATPRGYLKIKILSMVSIKDTSQPIPIPPHFRPLKGYFDEDTIPRRIGSRPEIAGIAPQRQQMQKSGERLYSLLADRIKALTEDPQNRLVESTSCFEKHSSGLFATVPITGTCGGEIMHAHPSDGSMHMVMHPADANLLIARGWAERHPLAKGGWFRQFVPREFVLVYAPRNEEEIDIIEKAIAAAVWWVSGMDIHGDAEGPRRKSADFGTMARERQANECWTCKMKGCGVNTVEKMAG</sequence>
<dbReference type="Proteomes" id="UP000245464">
    <property type="component" value="Chromosome 1"/>
</dbReference>
<dbReference type="PANTHER" id="PTHR38695">
    <property type="entry name" value="AMINO ACID PERMEASE_ SLC12A DOMAIN-CONTAINING PROTEIN"/>
    <property type="match status" value="1"/>
</dbReference>
<reference evidence="5" key="4">
    <citation type="journal article" date="2022" name="Microb. Genom.">
        <title>A global pangenome for the wheat fungal pathogen Pyrenophora tritici-repentis and prediction of effector protein structural homology.</title>
        <authorList>
            <person name="Moolhuijzen P.M."/>
            <person name="See P.T."/>
            <person name="Shi G."/>
            <person name="Powell H.R."/>
            <person name="Cockram J."/>
            <person name="Jorgensen L.N."/>
            <person name="Benslimane H."/>
            <person name="Strelkov S.E."/>
            <person name="Turner J."/>
            <person name="Liu Z."/>
            <person name="Moffat C.S."/>
        </authorList>
    </citation>
    <scope>NUCLEOTIDE SEQUENCE [LARGE SCALE GENOMIC DNA]</scope>
</reference>
<reference evidence="3" key="2">
    <citation type="submission" date="2021-05" db="EMBL/GenBank/DDBJ databases">
        <authorList>
            <person name="Moolhuijzen P.M."/>
            <person name="Moffat C.S."/>
        </authorList>
    </citation>
    <scope>NUCLEOTIDE SEQUENCE</scope>
    <source>
        <strain evidence="3">86-124</strain>
    </source>
</reference>
<evidence type="ECO:0000259" key="1">
    <source>
        <dbReference type="Pfam" id="PF17648"/>
    </source>
</evidence>
<evidence type="ECO:0000313" key="5">
    <source>
        <dbReference type="Proteomes" id="UP000249757"/>
    </source>
</evidence>
<keyword evidence="5" id="KW-1185">Reference proteome</keyword>
<evidence type="ECO:0000313" key="4">
    <source>
        <dbReference type="Proteomes" id="UP000245464"/>
    </source>
</evidence>
<dbReference type="InterPro" id="IPR048273">
    <property type="entry name" value="Luciferase"/>
</dbReference>
<dbReference type="Proteomes" id="UP000249757">
    <property type="component" value="Unassembled WGS sequence"/>
</dbReference>
<dbReference type="AlphaFoldDB" id="A0A2W1HNK9"/>
<feature type="domain" description="Luciferase" evidence="1">
    <location>
        <begin position="179"/>
        <end position="251"/>
    </location>
</feature>
<dbReference type="PANTHER" id="PTHR38695:SF1">
    <property type="entry name" value="AMINO ACID PERMEASE_ SLC12A DOMAIN-CONTAINING PROTEIN"/>
    <property type="match status" value="1"/>
</dbReference>
<name>A0A2W1HNK9_9PLEO</name>